<protein>
    <submittedName>
        <fullName evidence="4">Cellular nucleic acid-binding protein</fullName>
    </submittedName>
</protein>
<evidence type="ECO:0000313" key="5">
    <source>
        <dbReference type="Proteomes" id="UP000265520"/>
    </source>
</evidence>
<dbReference type="Pfam" id="PF00098">
    <property type="entry name" value="zf-CCHC"/>
    <property type="match status" value="2"/>
</dbReference>
<dbReference type="Gene3D" id="4.10.60.10">
    <property type="entry name" value="Zinc finger, CCHC-type"/>
    <property type="match status" value="2"/>
</dbReference>
<organism evidence="4 5">
    <name type="scientific">Trifolium medium</name>
    <dbReference type="NCBI Taxonomy" id="97028"/>
    <lineage>
        <taxon>Eukaryota</taxon>
        <taxon>Viridiplantae</taxon>
        <taxon>Streptophyta</taxon>
        <taxon>Embryophyta</taxon>
        <taxon>Tracheophyta</taxon>
        <taxon>Spermatophyta</taxon>
        <taxon>Magnoliopsida</taxon>
        <taxon>eudicotyledons</taxon>
        <taxon>Gunneridae</taxon>
        <taxon>Pentapetalae</taxon>
        <taxon>rosids</taxon>
        <taxon>fabids</taxon>
        <taxon>Fabales</taxon>
        <taxon>Fabaceae</taxon>
        <taxon>Papilionoideae</taxon>
        <taxon>50 kb inversion clade</taxon>
        <taxon>NPAAA clade</taxon>
        <taxon>Hologalegina</taxon>
        <taxon>IRL clade</taxon>
        <taxon>Trifolieae</taxon>
        <taxon>Trifolium</taxon>
    </lineage>
</organism>
<feature type="non-terminal residue" evidence="4">
    <location>
        <position position="121"/>
    </location>
</feature>
<keyword evidence="5" id="KW-1185">Reference proteome</keyword>
<dbReference type="SMART" id="SM00343">
    <property type="entry name" value="ZnF_C2HC"/>
    <property type="match status" value="3"/>
</dbReference>
<dbReference type="Proteomes" id="UP000265520">
    <property type="component" value="Unassembled WGS sequence"/>
</dbReference>
<name>A0A392RN35_9FABA</name>
<feature type="compositionally biased region" description="Basic and acidic residues" evidence="2">
    <location>
        <begin position="11"/>
        <end position="28"/>
    </location>
</feature>
<dbReference type="AlphaFoldDB" id="A0A392RN35"/>
<dbReference type="PANTHER" id="PTHR46978:SF1">
    <property type="entry name" value="ZINC KNUCKLE (CCHC-TYPE) FAMILY PROTEIN"/>
    <property type="match status" value="1"/>
</dbReference>
<keyword evidence="1" id="KW-0863">Zinc-finger</keyword>
<keyword evidence="1" id="KW-0862">Zinc</keyword>
<accession>A0A392RN35</accession>
<dbReference type="SUPFAM" id="SSF57756">
    <property type="entry name" value="Retrovirus zinc finger-like domains"/>
    <property type="match status" value="2"/>
</dbReference>
<sequence>RAKVNYYKVVNDRKGKGQERGKPYDNRGRGNVSGGRNPGNGNCYKCGERGHMSYDCPKRLDKCLYCEKLGHKAEVCRSRVFCFNCGEEGHKSPTCKKPKKAMGKVFALSGEDVGQEDNLIR</sequence>
<reference evidence="4 5" key="1">
    <citation type="journal article" date="2018" name="Front. Plant Sci.">
        <title>Red Clover (Trifolium pratense) and Zigzag Clover (T. medium) - A Picture of Genomic Similarities and Differences.</title>
        <authorList>
            <person name="Dluhosova J."/>
            <person name="Istvanek J."/>
            <person name="Nedelnik J."/>
            <person name="Repkova J."/>
        </authorList>
    </citation>
    <scope>NUCLEOTIDE SEQUENCE [LARGE SCALE GENOMIC DNA]</scope>
    <source>
        <strain evidence="5">cv. 10/8</strain>
        <tissue evidence="4">Leaf</tissue>
    </source>
</reference>
<evidence type="ECO:0000259" key="3">
    <source>
        <dbReference type="PROSITE" id="PS50158"/>
    </source>
</evidence>
<dbReference type="PROSITE" id="PS50158">
    <property type="entry name" value="ZF_CCHC"/>
    <property type="match status" value="2"/>
</dbReference>
<evidence type="ECO:0000256" key="1">
    <source>
        <dbReference type="PROSITE-ProRule" id="PRU00047"/>
    </source>
</evidence>
<evidence type="ECO:0000313" key="4">
    <source>
        <dbReference type="EMBL" id="MCI37709.1"/>
    </source>
</evidence>
<dbReference type="GO" id="GO:0003676">
    <property type="term" value="F:nucleic acid binding"/>
    <property type="evidence" value="ECO:0007669"/>
    <property type="project" value="InterPro"/>
</dbReference>
<feature type="domain" description="CCHC-type" evidence="3">
    <location>
        <begin position="43"/>
        <end position="58"/>
    </location>
</feature>
<dbReference type="InterPro" id="IPR001878">
    <property type="entry name" value="Znf_CCHC"/>
</dbReference>
<dbReference type="GO" id="GO:0008270">
    <property type="term" value="F:zinc ion binding"/>
    <property type="evidence" value="ECO:0007669"/>
    <property type="project" value="UniProtKB-KW"/>
</dbReference>
<feature type="domain" description="CCHC-type" evidence="3">
    <location>
        <begin position="82"/>
        <end position="97"/>
    </location>
</feature>
<dbReference type="PANTHER" id="PTHR46978">
    <property type="entry name" value="ZINC KNUCKLE (CCHC-TYPE) FAMILY PROTEIN"/>
    <property type="match status" value="1"/>
</dbReference>
<comment type="caution">
    <text evidence="4">The sequence shown here is derived from an EMBL/GenBank/DDBJ whole genome shotgun (WGS) entry which is preliminary data.</text>
</comment>
<feature type="non-terminal residue" evidence="4">
    <location>
        <position position="1"/>
    </location>
</feature>
<evidence type="ECO:0000256" key="2">
    <source>
        <dbReference type="SAM" id="MobiDB-lite"/>
    </source>
</evidence>
<dbReference type="EMBL" id="LXQA010247491">
    <property type="protein sequence ID" value="MCI37709.1"/>
    <property type="molecule type" value="Genomic_DNA"/>
</dbReference>
<dbReference type="InterPro" id="IPR036875">
    <property type="entry name" value="Znf_CCHC_sf"/>
</dbReference>
<feature type="region of interest" description="Disordered" evidence="2">
    <location>
        <begin position="11"/>
        <end position="41"/>
    </location>
</feature>
<keyword evidence="1" id="KW-0479">Metal-binding</keyword>
<proteinExistence type="predicted"/>